<name>A0ABP8G7K9_9BACT</name>
<accession>A0ABP8G7K9</accession>
<dbReference type="InterPro" id="IPR053188">
    <property type="entry name" value="FkbM_Methyltransferase"/>
</dbReference>
<dbReference type="NCBIfam" id="TIGR01444">
    <property type="entry name" value="fkbM_fam"/>
    <property type="match status" value="1"/>
</dbReference>
<evidence type="ECO:0000259" key="1">
    <source>
        <dbReference type="Pfam" id="PF05050"/>
    </source>
</evidence>
<dbReference type="PANTHER" id="PTHR36973">
    <property type="entry name" value="SLL1456 PROTEIN-RELATED"/>
    <property type="match status" value="1"/>
</dbReference>
<sequence length="246" mass="28228">MNPLLLRLKDTVKWVLRVLPFAVTQNQRYDRQTEAVIRSVCRRNSNCIDVGTHRGEILDLMLRVAPEGEHFGFEPLPHFYGGLQEKYKGHDNVHVFPYALCAEEGVSSFNWVVSNPAYSGLRKRRYDRPVEEDTRIEVPTRRLDEVVLSYNAPVQLMKIDVEGGEMDVLRGAEGLLRRDHPVIIFEFGIGGSDIYGTTPQVLLDFLAPLGYRVSLMGRYLKKQPPFTPAELDAQFYGQKNFYFIAY</sequence>
<dbReference type="Pfam" id="PF05050">
    <property type="entry name" value="Methyltransf_21"/>
    <property type="match status" value="1"/>
</dbReference>
<dbReference type="Proteomes" id="UP001501725">
    <property type="component" value="Unassembled WGS sequence"/>
</dbReference>
<dbReference type="InterPro" id="IPR029063">
    <property type="entry name" value="SAM-dependent_MTases_sf"/>
</dbReference>
<dbReference type="RefSeq" id="WP_345252912.1">
    <property type="nucleotide sequence ID" value="NZ_BAABGY010000001.1"/>
</dbReference>
<feature type="domain" description="Methyltransferase FkbM" evidence="1">
    <location>
        <begin position="49"/>
        <end position="212"/>
    </location>
</feature>
<dbReference type="InterPro" id="IPR006342">
    <property type="entry name" value="FkbM_mtfrase"/>
</dbReference>
<proteinExistence type="predicted"/>
<dbReference type="Gene3D" id="3.40.50.150">
    <property type="entry name" value="Vaccinia Virus protein VP39"/>
    <property type="match status" value="1"/>
</dbReference>
<protein>
    <recommendedName>
        <fullName evidence="1">Methyltransferase FkbM domain-containing protein</fullName>
    </recommendedName>
</protein>
<organism evidence="2 3">
    <name type="scientific">Flaviaesturariibacter amylovorans</name>
    <dbReference type="NCBI Taxonomy" id="1084520"/>
    <lineage>
        <taxon>Bacteria</taxon>
        <taxon>Pseudomonadati</taxon>
        <taxon>Bacteroidota</taxon>
        <taxon>Chitinophagia</taxon>
        <taxon>Chitinophagales</taxon>
        <taxon>Chitinophagaceae</taxon>
        <taxon>Flaviaestuariibacter</taxon>
    </lineage>
</organism>
<keyword evidence="3" id="KW-1185">Reference proteome</keyword>
<evidence type="ECO:0000313" key="3">
    <source>
        <dbReference type="Proteomes" id="UP001501725"/>
    </source>
</evidence>
<gene>
    <name evidence="2" type="ORF">GCM10023184_03620</name>
</gene>
<comment type="caution">
    <text evidence="2">The sequence shown here is derived from an EMBL/GenBank/DDBJ whole genome shotgun (WGS) entry which is preliminary data.</text>
</comment>
<evidence type="ECO:0000313" key="2">
    <source>
        <dbReference type="EMBL" id="GAA4319035.1"/>
    </source>
</evidence>
<dbReference type="PANTHER" id="PTHR36973:SF4">
    <property type="entry name" value="NODULATION PROTEIN"/>
    <property type="match status" value="1"/>
</dbReference>
<dbReference type="SUPFAM" id="SSF53335">
    <property type="entry name" value="S-adenosyl-L-methionine-dependent methyltransferases"/>
    <property type="match status" value="1"/>
</dbReference>
<dbReference type="EMBL" id="BAABGY010000001">
    <property type="protein sequence ID" value="GAA4319035.1"/>
    <property type="molecule type" value="Genomic_DNA"/>
</dbReference>
<reference evidence="3" key="1">
    <citation type="journal article" date="2019" name="Int. J. Syst. Evol. Microbiol.">
        <title>The Global Catalogue of Microorganisms (GCM) 10K type strain sequencing project: providing services to taxonomists for standard genome sequencing and annotation.</title>
        <authorList>
            <consortium name="The Broad Institute Genomics Platform"/>
            <consortium name="The Broad Institute Genome Sequencing Center for Infectious Disease"/>
            <person name="Wu L."/>
            <person name="Ma J."/>
        </authorList>
    </citation>
    <scope>NUCLEOTIDE SEQUENCE [LARGE SCALE GENOMIC DNA]</scope>
    <source>
        <strain evidence="3">JCM 17919</strain>
    </source>
</reference>